<dbReference type="Proteomes" id="UP001431783">
    <property type="component" value="Unassembled WGS sequence"/>
</dbReference>
<keyword evidence="2" id="KW-1185">Reference proteome</keyword>
<proteinExistence type="predicted"/>
<accession>A0AAW1V3X1</accession>
<gene>
    <name evidence="1" type="ORF">WA026_000348</name>
</gene>
<organism evidence="1 2">
    <name type="scientific">Henosepilachna vigintioctopunctata</name>
    <dbReference type="NCBI Taxonomy" id="420089"/>
    <lineage>
        <taxon>Eukaryota</taxon>
        <taxon>Metazoa</taxon>
        <taxon>Ecdysozoa</taxon>
        <taxon>Arthropoda</taxon>
        <taxon>Hexapoda</taxon>
        <taxon>Insecta</taxon>
        <taxon>Pterygota</taxon>
        <taxon>Neoptera</taxon>
        <taxon>Endopterygota</taxon>
        <taxon>Coleoptera</taxon>
        <taxon>Polyphaga</taxon>
        <taxon>Cucujiformia</taxon>
        <taxon>Coccinelloidea</taxon>
        <taxon>Coccinellidae</taxon>
        <taxon>Epilachninae</taxon>
        <taxon>Epilachnini</taxon>
        <taxon>Henosepilachna</taxon>
    </lineage>
</organism>
<name>A0AAW1V3X1_9CUCU</name>
<reference evidence="1 2" key="1">
    <citation type="submission" date="2023-03" db="EMBL/GenBank/DDBJ databases">
        <title>Genome insight into feeding habits of ladybird beetles.</title>
        <authorList>
            <person name="Li H.-S."/>
            <person name="Huang Y.-H."/>
            <person name="Pang H."/>
        </authorList>
    </citation>
    <scope>NUCLEOTIDE SEQUENCE [LARGE SCALE GENOMIC DNA]</scope>
    <source>
        <strain evidence="1">SYSU_2023b</strain>
        <tissue evidence="1">Whole body</tissue>
    </source>
</reference>
<protein>
    <submittedName>
        <fullName evidence="1">Uncharacterized protein</fullName>
    </submittedName>
</protein>
<evidence type="ECO:0000313" key="2">
    <source>
        <dbReference type="Proteomes" id="UP001431783"/>
    </source>
</evidence>
<dbReference type="AlphaFoldDB" id="A0AAW1V3X1"/>
<comment type="caution">
    <text evidence="1">The sequence shown here is derived from an EMBL/GenBank/DDBJ whole genome shotgun (WGS) entry which is preliminary data.</text>
</comment>
<dbReference type="EMBL" id="JARQZJ010000121">
    <property type="protein sequence ID" value="KAK9888073.1"/>
    <property type="molecule type" value="Genomic_DNA"/>
</dbReference>
<sequence>MPEKADTEEKPLFFIGFYCLLAHFCDAFEVRNERTHGFKSVVYNSESILYRTVITERPQGVRERGVTSISMGETNQEANAFSRNPVLESLENSDDILQVVNLVTLEDIKSDQDSMEIDKSDNTLKEKNGLIYKKLRSRER</sequence>
<evidence type="ECO:0000313" key="1">
    <source>
        <dbReference type="EMBL" id="KAK9888073.1"/>
    </source>
</evidence>